<protein>
    <submittedName>
        <fullName evidence="1">Uncharacterized protein</fullName>
    </submittedName>
</protein>
<evidence type="ECO:0000313" key="1">
    <source>
        <dbReference type="EMBL" id="KAK3688013.1"/>
    </source>
</evidence>
<organism evidence="1 2">
    <name type="scientific">Podospora appendiculata</name>
    <dbReference type="NCBI Taxonomy" id="314037"/>
    <lineage>
        <taxon>Eukaryota</taxon>
        <taxon>Fungi</taxon>
        <taxon>Dikarya</taxon>
        <taxon>Ascomycota</taxon>
        <taxon>Pezizomycotina</taxon>
        <taxon>Sordariomycetes</taxon>
        <taxon>Sordariomycetidae</taxon>
        <taxon>Sordariales</taxon>
        <taxon>Podosporaceae</taxon>
        <taxon>Podospora</taxon>
    </lineage>
</organism>
<proteinExistence type="predicted"/>
<gene>
    <name evidence="1" type="ORF">B0T22DRAFT_479286</name>
</gene>
<reference evidence="1" key="2">
    <citation type="submission" date="2023-06" db="EMBL/GenBank/DDBJ databases">
        <authorList>
            <consortium name="Lawrence Berkeley National Laboratory"/>
            <person name="Haridas S."/>
            <person name="Hensen N."/>
            <person name="Bonometti L."/>
            <person name="Westerberg I."/>
            <person name="Brannstrom I.O."/>
            <person name="Guillou S."/>
            <person name="Cros-Aarteil S."/>
            <person name="Calhoun S."/>
            <person name="Kuo A."/>
            <person name="Mondo S."/>
            <person name="Pangilinan J."/>
            <person name="Riley R."/>
            <person name="Labutti K."/>
            <person name="Andreopoulos B."/>
            <person name="Lipzen A."/>
            <person name="Chen C."/>
            <person name="Yanf M."/>
            <person name="Daum C."/>
            <person name="Ng V."/>
            <person name="Clum A."/>
            <person name="Steindorff A."/>
            <person name="Ohm R."/>
            <person name="Martin F."/>
            <person name="Silar P."/>
            <person name="Natvig D."/>
            <person name="Lalanne C."/>
            <person name="Gautier V."/>
            <person name="Ament-Velasquez S.L."/>
            <person name="Kruys A."/>
            <person name="Hutchinson M.I."/>
            <person name="Powell A.J."/>
            <person name="Barry K."/>
            <person name="Miller A.N."/>
            <person name="Grigoriev I.V."/>
            <person name="Debuchy R."/>
            <person name="Gladieux P."/>
            <person name="Thoren M.H."/>
            <person name="Johannesson H."/>
        </authorList>
    </citation>
    <scope>NUCLEOTIDE SEQUENCE</scope>
    <source>
        <strain evidence="1">CBS 314.62</strain>
    </source>
</reference>
<dbReference type="AlphaFoldDB" id="A0AAE0X8V3"/>
<comment type="caution">
    <text evidence="1">The sequence shown here is derived from an EMBL/GenBank/DDBJ whole genome shotgun (WGS) entry which is preliminary data.</text>
</comment>
<accession>A0AAE0X8V3</accession>
<dbReference type="Proteomes" id="UP001270362">
    <property type="component" value="Unassembled WGS sequence"/>
</dbReference>
<sequence>MAQFRGVGRAVHSHGQLKSNLIKNMQSPFLYYHTAGLHAYTPTRVPIPLPTTGIPTTSSRDLNYFFNLAASSTAQAVSGPAYGGLNQVDMSATLVLMLFRQTPTHIKPIAERFHLGPADRQPLYALTAQPSPRSAAEFNELCIKRRDPIAGVWHSVCTSDIKPRLQLDRAGHFPVASLTMDAVPVWGRVASGRATFETSESSQGNRLRLWWGDRSSLGSIGDAPTLRLDFIMAGLITVLTIEMRSAAGRLATVAHALGLRFTPY</sequence>
<evidence type="ECO:0000313" key="2">
    <source>
        <dbReference type="Proteomes" id="UP001270362"/>
    </source>
</evidence>
<name>A0AAE0X8V3_9PEZI</name>
<keyword evidence="2" id="KW-1185">Reference proteome</keyword>
<reference evidence="1" key="1">
    <citation type="journal article" date="2023" name="Mol. Phylogenet. Evol.">
        <title>Genome-scale phylogeny and comparative genomics of the fungal order Sordariales.</title>
        <authorList>
            <person name="Hensen N."/>
            <person name="Bonometti L."/>
            <person name="Westerberg I."/>
            <person name="Brannstrom I.O."/>
            <person name="Guillou S."/>
            <person name="Cros-Aarteil S."/>
            <person name="Calhoun S."/>
            <person name="Haridas S."/>
            <person name="Kuo A."/>
            <person name="Mondo S."/>
            <person name="Pangilinan J."/>
            <person name="Riley R."/>
            <person name="LaButti K."/>
            <person name="Andreopoulos B."/>
            <person name="Lipzen A."/>
            <person name="Chen C."/>
            <person name="Yan M."/>
            <person name="Daum C."/>
            <person name="Ng V."/>
            <person name="Clum A."/>
            <person name="Steindorff A."/>
            <person name="Ohm R.A."/>
            <person name="Martin F."/>
            <person name="Silar P."/>
            <person name="Natvig D.O."/>
            <person name="Lalanne C."/>
            <person name="Gautier V."/>
            <person name="Ament-Velasquez S.L."/>
            <person name="Kruys A."/>
            <person name="Hutchinson M.I."/>
            <person name="Powell A.J."/>
            <person name="Barry K."/>
            <person name="Miller A.N."/>
            <person name="Grigoriev I.V."/>
            <person name="Debuchy R."/>
            <person name="Gladieux P."/>
            <person name="Hiltunen Thoren M."/>
            <person name="Johannesson H."/>
        </authorList>
    </citation>
    <scope>NUCLEOTIDE SEQUENCE</scope>
    <source>
        <strain evidence="1">CBS 314.62</strain>
    </source>
</reference>
<dbReference type="EMBL" id="JAULSO010000002">
    <property type="protein sequence ID" value="KAK3688013.1"/>
    <property type="molecule type" value="Genomic_DNA"/>
</dbReference>